<dbReference type="Pfam" id="PF01266">
    <property type="entry name" value="DAO"/>
    <property type="match status" value="1"/>
</dbReference>
<evidence type="ECO:0000313" key="9">
    <source>
        <dbReference type="EMBL" id="KAK4032998.1"/>
    </source>
</evidence>
<dbReference type="InterPro" id="IPR023209">
    <property type="entry name" value="DAO"/>
</dbReference>
<feature type="chain" id="PRO_5042911115" evidence="7">
    <location>
        <begin position="27"/>
        <end position="363"/>
    </location>
</feature>
<evidence type="ECO:0000256" key="5">
    <source>
        <dbReference type="ARBA" id="ARBA00023002"/>
    </source>
</evidence>
<dbReference type="SUPFAM" id="SSF54373">
    <property type="entry name" value="FAD-linked reductases, C-terminal domain"/>
    <property type="match status" value="1"/>
</dbReference>
<feature type="binding site" evidence="6">
    <location>
        <begin position="43"/>
        <end position="44"/>
    </location>
    <ligand>
        <name>FAD</name>
        <dbReference type="ChEBI" id="CHEBI:57692"/>
    </ligand>
</feature>
<evidence type="ECO:0000259" key="8">
    <source>
        <dbReference type="Pfam" id="PF01266"/>
    </source>
</evidence>
<dbReference type="EMBL" id="MU854559">
    <property type="protein sequence ID" value="KAK4032998.1"/>
    <property type="molecule type" value="Genomic_DNA"/>
</dbReference>
<evidence type="ECO:0000256" key="1">
    <source>
        <dbReference type="ARBA" id="ARBA00001974"/>
    </source>
</evidence>
<accession>A0AAN6SMS0</accession>
<reference evidence="10" key="1">
    <citation type="journal article" date="2023" name="Mol. Phylogenet. Evol.">
        <title>Genome-scale phylogeny and comparative genomics of the fungal order Sordariales.</title>
        <authorList>
            <person name="Hensen N."/>
            <person name="Bonometti L."/>
            <person name="Westerberg I."/>
            <person name="Brannstrom I.O."/>
            <person name="Guillou S."/>
            <person name="Cros-Aarteil S."/>
            <person name="Calhoun S."/>
            <person name="Haridas S."/>
            <person name="Kuo A."/>
            <person name="Mondo S."/>
            <person name="Pangilinan J."/>
            <person name="Riley R."/>
            <person name="LaButti K."/>
            <person name="Andreopoulos B."/>
            <person name="Lipzen A."/>
            <person name="Chen C."/>
            <person name="Yan M."/>
            <person name="Daum C."/>
            <person name="Ng V."/>
            <person name="Clum A."/>
            <person name="Steindorff A."/>
            <person name="Ohm R.A."/>
            <person name="Martin F."/>
            <person name="Silar P."/>
            <person name="Natvig D.O."/>
            <person name="Lalanne C."/>
            <person name="Gautier V."/>
            <person name="Ament-Velasquez S.L."/>
            <person name="Kruys A."/>
            <person name="Hutchinson M.I."/>
            <person name="Powell A.J."/>
            <person name="Barry K."/>
            <person name="Miller A.N."/>
            <person name="Grigoriev I.V."/>
            <person name="Debuchy R."/>
            <person name="Gladieux P."/>
            <person name="Hiltunen Thoren M."/>
            <person name="Johannesson H."/>
        </authorList>
    </citation>
    <scope>NUCLEOTIDE SEQUENCE [LARGE SCALE GENOMIC DNA]</scope>
    <source>
        <strain evidence="10">CBS 284.82</strain>
    </source>
</reference>
<evidence type="ECO:0000256" key="3">
    <source>
        <dbReference type="ARBA" id="ARBA00022630"/>
    </source>
</evidence>
<feature type="signal peptide" evidence="7">
    <location>
        <begin position="1"/>
        <end position="26"/>
    </location>
</feature>
<keyword evidence="5" id="KW-0560">Oxidoreductase</keyword>
<feature type="binding site" evidence="6">
    <location>
        <position position="333"/>
    </location>
    <ligand>
        <name>D-dopa</name>
        <dbReference type="ChEBI" id="CHEBI:149689"/>
    </ligand>
</feature>
<comment type="similarity">
    <text evidence="2">Belongs to the DAMOX/DASOX family.</text>
</comment>
<dbReference type="Gene3D" id="3.40.50.720">
    <property type="entry name" value="NAD(P)-binding Rossmann-like Domain"/>
    <property type="match status" value="1"/>
</dbReference>
<dbReference type="GO" id="GO:0005737">
    <property type="term" value="C:cytoplasm"/>
    <property type="evidence" value="ECO:0007669"/>
    <property type="project" value="TreeGrafter"/>
</dbReference>
<comment type="cofactor">
    <cofactor evidence="1 6">
        <name>FAD</name>
        <dbReference type="ChEBI" id="CHEBI:57692"/>
    </cofactor>
</comment>
<keyword evidence="10" id="KW-1185">Reference proteome</keyword>
<evidence type="ECO:0000256" key="7">
    <source>
        <dbReference type="SAM" id="SignalP"/>
    </source>
</evidence>
<protein>
    <submittedName>
        <fullName evidence="9">D-amino acid oxidase</fullName>
    </submittedName>
</protein>
<feature type="binding site" evidence="6">
    <location>
        <position position="306"/>
    </location>
    <ligand>
        <name>D-dopa</name>
        <dbReference type="ChEBI" id="CHEBI:149689"/>
    </ligand>
</feature>
<evidence type="ECO:0000256" key="4">
    <source>
        <dbReference type="ARBA" id="ARBA00022827"/>
    </source>
</evidence>
<feature type="domain" description="FAD dependent oxidoreductase" evidence="8">
    <location>
        <begin position="4"/>
        <end position="349"/>
    </location>
</feature>
<evidence type="ECO:0000256" key="2">
    <source>
        <dbReference type="ARBA" id="ARBA00006730"/>
    </source>
</evidence>
<proteinExistence type="inferred from homology"/>
<dbReference type="PANTHER" id="PTHR11530:SF16">
    <property type="entry name" value="D-AMINO ACID OXIDASE (AFU_ORTHOLOGUE AFUA_5G11290)"/>
    <property type="match status" value="1"/>
</dbReference>
<dbReference type="GO" id="GO:0003884">
    <property type="term" value="F:D-amino-acid oxidase activity"/>
    <property type="evidence" value="ECO:0007669"/>
    <property type="project" value="InterPro"/>
</dbReference>
<dbReference type="GO" id="GO:0071949">
    <property type="term" value="F:FAD binding"/>
    <property type="evidence" value="ECO:0007669"/>
    <property type="project" value="InterPro"/>
</dbReference>
<comment type="caution">
    <text evidence="9">The sequence shown here is derived from an EMBL/GenBank/DDBJ whole genome shotgun (WGS) entry which is preliminary data.</text>
</comment>
<gene>
    <name evidence="9" type="ORF">C8A01DRAFT_40553</name>
</gene>
<dbReference type="InterPro" id="IPR006181">
    <property type="entry name" value="D-amino_acid_oxidase_CS"/>
</dbReference>
<dbReference type="PIRSF" id="PIRSF000189">
    <property type="entry name" value="D-aa_oxidase"/>
    <property type="match status" value="1"/>
</dbReference>
<dbReference type="InterPro" id="IPR006076">
    <property type="entry name" value="FAD-dep_OxRdtase"/>
</dbReference>
<dbReference type="PROSITE" id="PS00677">
    <property type="entry name" value="DAO"/>
    <property type="match status" value="1"/>
</dbReference>
<evidence type="ECO:0000313" key="10">
    <source>
        <dbReference type="Proteomes" id="UP001303115"/>
    </source>
</evidence>
<dbReference type="GO" id="GO:0019478">
    <property type="term" value="P:D-amino acid catabolic process"/>
    <property type="evidence" value="ECO:0007669"/>
    <property type="project" value="TreeGrafter"/>
</dbReference>
<dbReference type="SUPFAM" id="SSF51971">
    <property type="entry name" value="Nucleotide-binding domain"/>
    <property type="match status" value="1"/>
</dbReference>
<evidence type="ECO:0000256" key="6">
    <source>
        <dbReference type="PIRSR" id="PIRSR000189-1"/>
    </source>
</evidence>
<organism evidence="9 10">
    <name type="scientific">Parachaetomium inaequale</name>
    <dbReference type="NCBI Taxonomy" id="2588326"/>
    <lineage>
        <taxon>Eukaryota</taxon>
        <taxon>Fungi</taxon>
        <taxon>Dikarya</taxon>
        <taxon>Ascomycota</taxon>
        <taxon>Pezizomycotina</taxon>
        <taxon>Sordariomycetes</taxon>
        <taxon>Sordariomycetidae</taxon>
        <taxon>Sordariales</taxon>
        <taxon>Chaetomiaceae</taxon>
        <taxon>Parachaetomium</taxon>
    </lineage>
</organism>
<keyword evidence="4 6" id="KW-0274">FAD</keyword>
<dbReference type="PANTHER" id="PTHR11530">
    <property type="entry name" value="D-AMINO ACID OXIDASE"/>
    <property type="match status" value="1"/>
</dbReference>
<dbReference type="Proteomes" id="UP001303115">
    <property type="component" value="Unassembled WGS sequence"/>
</dbReference>
<name>A0AAN6SMS0_9PEZI</name>
<dbReference type="Gene3D" id="3.30.9.10">
    <property type="entry name" value="D-Amino Acid Oxidase, subunit A, domain 2"/>
    <property type="match status" value="1"/>
</dbReference>
<keyword evidence="3" id="KW-0285">Flavoprotein</keyword>
<keyword evidence="7" id="KW-0732">Signal</keyword>
<sequence>MPNIVVLGAGVSGLTCALLLARKGNAVTVVAKHMPGDYDIEYTSPWAGANVLPMSLDKDSRWERRSWPELRRLAAEVPEAGLHVQTARVLRRQVDVSAGLKAIIADGLYQLSPWYKEVMDNFRELPAAELPPGIHSGCEFTSVCINTAVYLPWLQGQCARYGVRFRRAVLKHISEATAMSHHAGGKPADVVVNASGLLACRLGGVMDRTVTPARGQIVLVRNEAEGVMPTTSGCADGDEEIVYVMQRALGGGTVLGGTYMKGSWEPNPDPNMAMRIMRRAVETHPELTGGKGVEGLDIIRHGVGLRPLREGGVRIEKEEIEGTWVVHNYGHAGWGYQGSYGCAERVVELVDEILGTTKQASKL</sequence>
<dbReference type="AlphaFoldDB" id="A0AAN6SMS0"/>